<evidence type="ECO:0000256" key="14">
    <source>
        <dbReference type="ARBA" id="ARBA00023136"/>
    </source>
</evidence>
<dbReference type="EMBL" id="CP034348">
    <property type="protein sequence ID" value="QGX96811.1"/>
    <property type="molecule type" value="Genomic_DNA"/>
</dbReference>
<keyword evidence="10 20" id="KW-0418">Kinase</keyword>
<evidence type="ECO:0000256" key="13">
    <source>
        <dbReference type="ARBA" id="ARBA00023012"/>
    </source>
</evidence>
<keyword evidence="7" id="KW-0808">Transferase</keyword>
<dbReference type="CDD" id="cd00082">
    <property type="entry name" value="HisKA"/>
    <property type="match status" value="1"/>
</dbReference>
<reference evidence="21" key="1">
    <citation type="submission" date="2018-12" db="EMBL/GenBank/DDBJ databases">
        <title>Complete genome sequence of Roseovarius sp. MME-070.</title>
        <authorList>
            <person name="Nam Y.-D."/>
            <person name="Kang J."/>
            <person name="Chung W.-H."/>
            <person name="Park Y.S."/>
        </authorList>
    </citation>
    <scope>NUCLEOTIDE SEQUENCE [LARGE SCALE GENOMIC DNA]</scope>
    <source>
        <strain evidence="21">MME-070</strain>
    </source>
</reference>
<sequence length="572" mass="61731">MHRLQIILAFLAVVAAISAGVWWLGYRSAIVQVADQGAAVLRSASDRLVGQLSRYRLLAVTLADHPDILALAKGEQTPDAIAPLLLKTADFSGALEISFLTPEGAPLASSSAAPATDKTIMDRPRTGALGFSHGVSGTGQRDFAFLAPVHTGGGIAGAVAVRVDMETVEESDWRGVPQVVLFTDEEGQIFISNRSELLFRSFMPGVPGAGFGPDHAWTLRGLTLWATSESRYVPDRAVYGTLPLPVIGMTGHSLISTQPAERIALLQAAVTAALCLAFGAILFWATERRRTLALANTRLEHRVAERTEELTRANTQLRQEVSERLEAEKALRRAQADLVQAGKLSALGQMSAGISHELNQPLMAIQSFSENAQLFMDKDKPEEARANLGRIAELSRRMGRIIKNLRAFARQETEPMTRVDIGAVIDAVLELAETRLRRDGVQVEYTPPAAPVYVRGGEVRLQQVLMNLMTNALDAMTGREAKRIELNVARDGGDVLVSLRDTGPGLDDPEKIFDPFYTTKEVGQSEGMGLGLSISYGLVQSFGGDITGRNHPEGGAVFRIRLASAPVEEVAA</sequence>
<dbReference type="OrthoDB" id="7568856at2"/>
<evidence type="ECO:0000256" key="8">
    <source>
        <dbReference type="ARBA" id="ARBA00022692"/>
    </source>
</evidence>
<dbReference type="Pfam" id="PF00512">
    <property type="entry name" value="HisKA"/>
    <property type="match status" value="1"/>
</dbReference>
<evidence type="ECO:0000256" key="6">
    <source>
        <dbReference type="ARBA" id="ARBA00022553"/>
    </source>
</evidence>
<keyword evidence="21" id="KW-1185">Reference proteome</keyword>
<dbReference type="FunFam" id="1.10.287.130:FF:000049">
    <property type="entry name" value="C4-dicarboxylate transport sensor protein DctB"/>
    <property type="match status" value="1"/>
</dbReference>
<dbReference type="SMART" id="SM00388">
    <property type="entry name" value="HisKA"/>
    <property type="match status" value="1"/>
</dbReference>
<dbReference type="InterPro" id="IPR036890">
    <property type="entry name" value="HATPase_C_sf"/>
</dbReference>
<evidence type="ECO:0000256" key="11">
    <source>
        <dbReference type="ARBA" id="ARBA00022840"/>
    </source>
</evidence>
<dbReference type="KEGG" id="rom:EI983_00360"/>
<dbReference type="Gene3D" id="3.30.565.10">
    <property type="entry name" value="Histidine kinase-like ATPase, C-terminal domain"/>
    <property type="match status" value="1"/>
</dbReference>
<evidence type="ECO:0000256" key="10">
    <source>
        <dbReference type="ARBA" id="ARBA00022777"/>
    </source>
</evidence>
<keyword evidence="12 18" id="KW-1133">Transmembrane helix</keyword>
<dbReference type="PRINTS" id="PR00344">
    <property type="entry name" value="BCTRLSENSOR"/>
</dbReference>
<evidence type="ECO:0000256" key="2">
    <source>
        <dbReference type="ARBA" id="ARBA00004429"/>
    </source>
</evidence>
<comment type="function">
    <text evidence="15">Member of the two-component regulatory system DctB/DctD involved in the transport of C4-dicarboxylates. DctB functions as a membrane-associated protein kinase that phosphorylates DctD in response to environmental signals.</text>
</comment>
<keyword evidence="14 18" id="KW-0472">Membrane</keyword>
<keyword evidence="8 18" id="KW-0812">Transmembrane</keyword>
<dbReference type="SUPFAM" id="SSF47384">
    <property type="entry name" value="Homodimeric domain of signal transducing histidine kinase"/>
    <property type="match status" value="1"/>
</dbReference>
<comment type="catalytic activity">
    <reaction evidence="1">
        <text>ATP + protein L-histidine = ADP + protein N-phospho-L-histidine.</text>
        <dbReference type="EC" id="2.7.13.3"/>
    </reaction>
</comment>
<dbReference type="RefSeq" id="WP_157705249.1">
    <property type="nucleotide sequence ID" value="NZ_CP034348.1"/>
</dbReference>
<feature type="coiled-coil region" evidence="17">
    <location>
        <begin position="296"/>
        <end position="337"/>
    </location>
</feature>
<feature type="transmembrane region" description="Helical" evidence="18">
    <location>
        <begin position="263"/>
        <end position="285"/>
    </location>
</feature>
<evidence type="ECO:0000313" key="20">
    <source>
        <dbReference type="EMBL" id="QGX96811.1"/>
    </source>
</evidence>
<dbReference type="GO" id="GO:0005524">
    <property type="term" value="F:ATP binding"/>
    <property type="evidence" value="ECO:0007669"/>
    <property type="project" value="UniProtKB-KW"/>
</dbReference>
<dbReference type="PANTHER" id="PTHR43065:SF46">
    <property type="entry name" value="C4-DICARBOXYLATE TRANSPORT SENSOR PROTEIN DCTB"/>
    <property type="match status" value="1"/>
</dbReference>
<evidence type="ECO:0000256" key="5">
    <source>
        <dbReference type="ARBA" id="ARBA00022519"/>
    </source>
</evidence>
<dbReference type="InterPro" id="IPR003594">
    <property type="entry name" value="HATPase_dom"/>
</dbReference>
<dbReference type="InterPro" id="IPR029151">
    <property type="entry name" value="Sensor-like_sf"/>
</dbReference>
<evidence type="ECO:0000256" key="15">
    <source>
        <dbReference type="ARBA" id="ARBA00059004"/>
    </source>
</evidence>
<organism evidence="20 21">
    <name type="scientific">Roseovarius faecimaris</name>
    <dbReference type="NCBI Taxonomy" id="2494550"/>
    <lineage>
        <taxon>Bacteria</taxon>
        <taxon>Pseudomonadati</taxon>
        <taxon>Pseudomonadota</taxon>
        <taxon>Alphaproteobacteria</taxon>
        <taxon>Rhodobacterales</taxon>
        <taxon>Roseobacteraceae</taxon>
        <taxon>Roseovarius</taxon>
    </lineage>
</organism>
<dbReference type="PIRSF" id="PIRSF036431">
    <property type="entry name" value="STHK_DctB"/>
    <property type="match status" value="1"/>
</dbReference>
<dbReference type="InterPro" id="IPR005467">
    <property type="entry name" value="His_kinase_dom"/>
</dbReference>
<keyword evidence="13" id="KW-0902">Two-component regulatory system</keyword>
<dbReference type="AlphaFoldDB" id="A0A6I6ILS7"/>
<dbReference type="InterPro" id="IPR036097">
    <property type="entry name" value="HisK_dim/P_sf"/>
</dbReference>
<evidence type="ECO:0000256" key="9">
    <source>
        <dbReference type="ARBA" id="ARBA00022741"/>
    </source>
</evidence>
<dbReference type="SMART" id="SM00387">
    <property type="entry name" value="HATPase_c"/>
    <property type="match status" value="1"/>
</dbReference>
<keyword evidence="11" id="KW-0067">ATP-binding</keyword>
<dbReference type="InterPro" id="IPR004358">
    <property type="entry name" value="Sig_transdc_His_kin-like_C"/>
</dbReference>
<dbReference type="GO" id="GO:0005886">
    <property type="term" value="C:plasma membrane"/>
    <property type="evidence" value="ECO:0007669"/>
    <property type="project" value="UniProtKB-SubCell"/>
</dbReference>
<keyword evidence="5" id="KW-0997">Cell inner membrane</keyword>
<name>A0A6I6ILS7_9RHOB</name>
<keyword evidence="9" id="KW-0547">Nucleotide-binding</keyword>
<evidence type="ECO:0000256" key="4">
    <source>
        <dbReference type="ARBA" id="ARBA00022475"/>
    </source>
</evidence>
<evidence type="ECO:0000256" key="16">
    <source>
        <dbReference type="ARBA" id="ARBA00073143"/>
    </source>
</evidence>
<dbReference type="PANTHER" id="PTHR43065">
    <property type="entry name" value="SENSOR HISTIDINE KINASE"/>
    <property type="match status" value="1"/>
</dbReference>
<evidence type="ECO:0000256" key="17">
    <source>
        <dbReference type="SAM" id="Coils"/>
    </source>
</evidence>
<evidence type="ECO:0000256" key="3">
    <source>
        <dbReference type="ARBA" id="ARBA00012438"/>
    </source>
</evidence>
<dbReference type="Pfam" id="PF02518">
    <property type="entry name" value="HATPase_c"/>
    <property type="match status" value="1"/>
</dbReference>
<dbReference type="GO" id="GO:0000155">
    <property type="term" value="F:phosphorelay sensor kinase activity"/>
    <property type="evidence" value="ECO:0007669"/>
    <property type="project" value="InterPro"/>
</dbReference>
<evidence type="ECO:0000259" key="19">
    <source>
        <dbReference type="PROSITE" id="PS50109"/>
    </source>
</evidence>
<dbReference type="Gene3D" id="1.10.287.130">
    <property type="match status" value="1"/>
</dbReference>
<dbReference type="EC" id="2.7.13.3" evidence="3"/>
<keyword evidence="4" id="KW-1003">Cell membrane</keyword>
<gene>
    <name evidence="20" type="ORF">EI983_00360</name>
</gene>
<keyword evidence="17" id="KW-0175">Coiled coil</keyword>
<dbReference type="SUPFAM" id="SSF103190">
    <property type="entry name" value="Sensory domain-like"/>
    <property type="match status" value="1"/>
</dbReference>
<protein>
    <recommendedName>
        <fullName evidence="16">C4-dicarboxylate transport sensor protein DctB</fullName>
        <ecNumber evidence="3">2.7.13.3</ecNumber>
    </recommendedName>
</protein>
<proteinExistence type="predicted"/>
<evidence type="ECO:0000256" key="12">
    <source>
        <dbReference type="ARBA" id="ARBA00022989"/>
    </source>
</evidence>
<evidence type="ECO:0000256" key="7">
    <source>
        <dbReference type="ARBA" id="ARBA00022679"/>
    </source>
</evidence>
<dbReference type="InterPro" id="IPR003661">
    <property type="entry name" value="HisK_dim/P_dom"/>
</dbReference>
<comment type="subcellular location">
    <subcellularLocation>
        <location evidence="2">Cell inner membrane</location>
        <topology evidence="2">Multi-pass membrane protein</topology>
    </subcellularLocation>
</comment>
<evidence type="ECO:0000313" key="21">
    <source>
        <dbReference type="Proteomes" id="UP000428330"/>
    </source>
</evidence>
<evidence type="ECO:0000256" key="18">
    <source>
        <dbReference type="SAM" id="Phobius"/>
    </source>
</evidence>
<evidence type="ECO:0000256" key="1">
    <source>
        <dbReference type="ARBA" id="ARBA00000085"/>
    </source>
</evidence>
<dbReference type="SUPFAM" id="SSF55874">
    <property type="entry name" value="ATPase domain of HSP90 chaperone/DNA topoisomerase II/histidine kinase"/>
    <property type="match status" value="1"/>
</dbReference>
<feature type="domain" description="Histidine kinase" evidence="19">
    <location>
        <begin position="353"/>
        <end position="566"/>
    </location>
</feature>
<dbReference type="PROSITE" id="PS50109">
    <property type="entry name" value="HIS_KIN"/>
    <property type="match status" value="1"/>
</dbReference>
<accession>A0A6I6ILS7</accession>
<keyword evidence="6" id="KW-0597">Phosphoprotein</keyword>
<dbReference type="InterPro" id="IPR017055">
    <property type="entry name" value="Sig_transdc_His_kinase_DctB"/>
</dbReference>
<dbReference type="Proteomes" id="UP000428330">
    <property type="component" value="Chromosome"/>
</dbReference>